<dbReference type="InterPro" id="IPR050176">
    <property type="entry name" value="LTTR"/>
</dbReference>
<keyword evidence="2" id="KW-0805">Transcription regulation</keyword>
<evidence type="ECO:0000256" key="1">
    <source>
        <dbReference type="ARBA" id="ARBA00009437"/>
    </source>
</evidence>
<dbReference type="GO" id="GO:0003700">
    <property type="term" value="F:DNA-binding transcription factor activity"/>
    <property type="evidence" value="ECO:0007669"/>
    <property type="project" value="InterPro"/>
</dbReference>
<dbReference type="PROSITE" id="PS50931">
    <property type="entry name" value="HTH_LYSR"/>
    <property type="match status" value="1"/>
</dbReference>
<evidence type="ECO:0000259" key="5">
    <source>
        <dbReference type="PROSITE" id="PS50931"/>
    </source>
</evidence>
<comment type="similarity">
    <text evidence="1">Belongs to the LysR transcriptional regulatory family.</text>
</comment>
<dbReference type="PANTHER" id="PTHR30579">
    <property type="entry name" value="TRANSCRIPTIONAL REGULATOR"/>
    <property type="match status" value="1"/>
</dbReference>
<keyword evidence="7" id="KW-1185">Reference proteome</keyword>
<dbReference type="InterPro" id="IPR036388">
    <property type="entry name" value="WH-like_DNA-bd_sf"/>
</dbReference>
<comment type="caution">
    <text evidence="6">The sequence shown here is derived from an EMBL/GenBank/DDBJ whole genome shotgun (WGS) entry which is preliminary data.</text>
</comment>
<dbReference type="Pfam" id="PF03466">
    <property type="entry name" value="LysR_substrate"/>
    <property type="match status" value="1"/>
</dbReference>
<protein>
    <recommendedName>
        <fullName evidence="5">HTH lysR-type domain-containing protein</fullName>
    </recommendedName>
</protein>
<organism evidence="6 7">
    <name type="scientific">Arenimonas oryziterrae DSM 21050 = YC6267</name>
    <dbReference type="NCBI Taxonomy" id="1121015"/>
    <lineage>
        <taxon>Bacteria</taxon>
        <taxon>Pseudomonadati</taxon>
        <taxon>Pseudomonadota</taxon>
        <taxon>Gammaproteobacteria</taxon>
        <taxon>Lysobacterales</taxon>
        <taxon>Lysobacteraceae</taxon>
        <taxon>Arenimonas</taxon>
    </lineage>
</organism>
<dbReference type="SUPFAM" id="SSF53850">
    <property type="entry name" value="Periplasmic binding protein-like II"/>
    <property type="match status" value="1"/>
</dbReference>
<dbReference type="EMBL" id="AVCI01000001">
    <property type="protein sequence ID" value="KFN45055.1"/>
    <property type="molecule type" value="Genomic_DNA"/>
</dbReference>
<keyword evidence="4" id="KW-0804">Transcription</keyword>
<dbReference type="InterPro" id="IPR036390">
    <property type="entry name" value="WH_DNA-bd_sf"/>
</dbReference>
<dbReference type="InterPro" id="IPR005119">
    <property type="entry name" value="LysR_subst-bd"/>
</dbReference>
<keyword evidence="3" id="KW-0238">DNA-binding</keyword>
<dbReference type="Proteomes" id="UP000029385">
    <property type="component" value="Unassembled WGS sequence"/>
</dbReference>
<gene>
    <name evidence="6" type="ORF">N789_03270</name>
</gene>
<evidence type="ECO:0000256" key="2">
    <source>
        <dbReference type="ARBA" id="ARBA00023015"/>
    </source>
</evidence>
<dbReference type="AlphaFoldDB" id="A0A091BL47"/>
<reference evidence="6 7" key="1">
    <citation type="submission" date="2013-09" db="EMBL/GenBank/DDBJ databases">
        <title>Genome sequencing of Arenimonas oryziterrae.</title>
        <authorList>
            <person name="Chen F."/>
            <person name="Wang G."/>
        </authorList>
    </citation>
    <scope>NUCLEOTIDE SEQUENCE [LARGE SCALE GENOMIC DNA]</scope>
    <source>
        <strain evidence="6 7">YC6267</strain>
    </source>
</reference>
<dbReference type="InterPro" id="IPR000847">
    <property type="entry name" value="LysR_HTH_N"/>
</dbReference>
<dbReference type="Gene3D" id="1.10.10.10">
    <property type="entry name" value="Winged helix-like DNA-binding domain superfamily/Winged helix DNA-binding domain"/>
    <property type="match status" value="1"/>
</dbReference>
<accession>A0A091BL47</accession>
<evidence type="ECO:0000256" key="3">
    <source>
        <dbReference type="ARBA" id="ARBA00023125"/>
    </source>
</evidence>
<dbReference type="GO" id="GO:0003677">
    <property type="term" value="F:DNA binding"/>
    <property type="evidence" value="ECO:0007669"/>
    <property type="project" value="UniProtKB-KW"/>
</dbReference>
<dbReference type="STRING" id="1121015.GCA_000420545_01599"/>
<dbReference type="PANTHER" id="PTHR30579:SF3">
    <property type="entry name" value="TRANSCRIPTIONAL REGULATORY PROTEIN"/>
    <property type="match status" value="1"/>
</dbReference>
<evidence type="ECO:0000313" key="7">
    <source>
        <dbReference type="Proteomes" id="UP000029385"/>
    </source>
</evidence>
<evidence type="ECO:0000256" key="4">
    <source>
        <dbReference type="ARBA" id="ARBA00023163"/>
    </source>
</evidence>
<dbReference type="Gene3D" id="3.40.190.290">
    <property type="match status" value="1"/>
</dbReference>
<dbReference type="Pfam" id="PF00126">
    <property type="entry name" value="HTH_1"/>
    <property type="match status" value="1"/>
</dbReference>
<dbReference type="RefSeq" id="WP_022969222.1">
    <property type="nucleotide sequence ID" value="NZ_ATVD01000002.1"/>
</dbReference>
<dbReference type="SUPFAM" id="SSF46785">
    <property type="entry name" value="Winged helix' DNA-binding domain"/>
    <property type="match status" value="1"/>
</dbReference>
<name>A0A091BL47_9GAMM</name>
<feature type="domain" description="HTH lysR-type" evidence="5">
    <location>
        <begin position="4"/>
        <end position="61"/>
    </location>
</feature>
<dbReference type="eggNOG" id="COG0583">
    <property type="taxonomic scope" value="Bacteria"/>
</dbReference>
<evidence type="ECO:0000313" key="6">
    <source>
        <dbReference type="EMBL" id="KFN45055.1"/>
    </source>
</evidence>
<dbReference type="PATRIC" id="fig|1121015.4.peg.643"/>
<proteinExistence type="inferred from homology"/>
<sequence>MGQIGSRDLELVLALVRGRTLAEGARRLQVDTSTVFRAIQRLEKELRQTLFERRRDGMVPNELALELARRGEAVEAQVEQARELLNADDRPMAGLLRITTTDTILKGLLLPVLPVFVQAHPQVELELVATNQVASLSRRDADIAIRPSMKPPEHLVGAKLGRIASALWASQAYLDANPSYRIPAQMDWAAPDDSLAEHPSAKWRRSKFPGVVPRFRCNSILSIADLVEHGQAIGVAPAFLLQARPGIVNLSGAVDDLGVDLWALTHPDVRHLRRVKAFFDFLRTSIRLDDATA</sequence>